<comment type="caution">
    <text evidence="2">The sequence shown here is derived from an EMBL/GenBank/DDBJ whole genome shotgun (WGS) entry which is preliminary data.</text>
</comment>
<feature type="region of interest" description="Disordered" evidence="1">
    <location>
        <begin position="202"/>
        <end position="274"/>
    </location>
</feature>
<dbReference type="GeneID" id="22915936"/>
<evidence type="ECO:0000313" key="3">
    <source>
        <dbReference type="Proteomes" id="UP000019763"/>
    </source>
</evidence>
<evidence type="ECO:0000256" key="1">
    <source>
        <dbReference type="SAM" id="MobiDB-lite"/>
    </source>
</evidence>
<dbReference type="Proteomes" id="UP000019763">
    <property type="component" value="Unassembled WGS sequence"/>
</dbReference>
<keyword evidence="3" id="KW-1185">Reference proteome</keyword>
<organism evidence="2 3">
    <name type="scientific">Gregarina niphandrodes</name>
    <name type="common">Septate eugregarine</name>
    <dbReference type="NCBI Taxonomy" id="110365"/>
    <lineage>
        <taxon>Eukaryota</taxon>
        <taxon>Sar</taxon>
        <taxon>Alveolata</taxon>
        <taxon>Apicomplexa</taxon>
        <taxon>Conoidasida</taxon>
        <taxon>Gregarinasina</taxon>
        <taxon>Eugregarinorida</taxon>
        <taxon>Gregarinidae</taxon>
        <taxon>Gregarina</taxon>
    </lineage>
</organism>
<dbReference type="RefSeq" id="XP_011134646.1">
    <property type="nucleotide sequence ID" value="XM_011136344.1"/>
</dbReference>
<accession>A0A023AY73</accession>
<dbReference type="EMBL" id="AFNH02001318">
    <property type="protein sequence ID" value="EZG43373.1"/>
    <property type="molecule type" value="Genomic_DNA"/>
</dbReference>
<dbReference type="AlphaFoldDB" id="A0A023AY73"/>
<name>A0A023AY73_GRENI</name>
<protein>
    <submittedName>
        <fullName evidence="2">Uncharacterized protein</fullName>
    </submittedName>
</protein>
<feature type="compositionally biased region" description="Basic and acidic residues" evidence="1">
    <location>
        <begin position="251"/>
        <end position="263"/>
    </location>
</feature>
<sequence length="274" mass="30253">MRSLEVSQDGSDGESTLVSLSHVALPVMTNTGVGFVKDVCDAARLPQSVAWQATASSWSRQRTSLMRSLEVLGTLPDGVMCASVPSQWMSPGLSWDQCRTGLLVTSYDEDTKIARTFTKLLEKVDLENLLFSTTAQFLKAVHEIVLRNPAGCGLDDDQKIRVKNWVEVFDPKQTVQELVESLPEPTLTALLDTYSTFAGYGGSVIPQPSVRQQRPNTGNDQNSKSNRTSNSDKTKPRPAVLRPPRLSSKFMIERPHPEVRTPTELEPQLNSNPN</sequence>
<gene>
    <name evidence="2" type="ORF">GNI_175170</name>
</gene>
<proteinExistence type="predicted"/>
<evidence type="ECO:0000313" key="2">
    <source>
        <dbReference type="EMBL" id="EZG43373.1"/>
    </source>
</evidence>
<feature type="compositionally biased region" description="Polar residues" evidence="1">
    <location>
        <begin position="209"/>
        <end position="229"/>
    </location>
</feature>
<dbReference type="VEuPathDB" id="CryptoDB:GNI_175170"/>
<reference evidence="2" key="1">
    <citation type="submission" date="2013-12" db="EMBL/GenBank/DDBJ databases">
        <authorList>
            <person name="Omoto C.K."/>
            <person name="Sibley D."/>
            <person name="Venepally P."/>
            <person name="Hadjithomas M."/>
            <person name="Karamycheva S."/>
            <person name="Brunk B."/>
            <person name="Roos D."/>
            <person name="Caler E."/>
            <person name="Lorenzi H."/>
        </authorList>
    </citation>
    <scope>NUCLEOTIDE SEQUENCE</scope>
</reference>